<evidence type="ECO:0000313" key="4">
    <source>
        <dbReference type="Proteomes" id="UP000684084"/>
    </source>
</evidence>
<reference evidence="3" key="1">
    <citation type="submission" date="2020-05" db="EMBL/GenBank/DDBJ databases">
        <authorList>
            <person name="Rincon C."/>
            <person name="Sanders R I."/>
            <person name="Robbins C."/>
            <person name="Chaturvedi A."/>
        </authorList>
    </citation>
    <scope>NUCLEOTIDE SEQUENCE</scope>
    <source>
        <strain evidence="3">CHB12</strain>
    </source>
</reference>
<dbReference type="PANTHER" id="PTHR36172">
    <property type="match status" value="1"/>
</dbReference>
<name>A0A915ZQH5_9GLOM</name>
<accession>A0A915ZQH5</accession>
<proteinExistence type="predicted"/>
<dbReference type="Proteomes" id="UP000684084">
    <property type="component" value="Unassembled WGS sequence"/>
</dbReference>
<dbReference type="PANTHER" id="PTHR36172:SF1">
    <property type="entry name" value="RESOLVASE-RELATED"/>
    <property type="match status" value="1"/>
</dbReference>
<dbReference type="InterPro" id="IPR051491">
    <property type="entry name" value="Recombinase/Transposase-rel"/>
</dbReference>
<keyword evidence="1" id="KW-0238">DNA-binding</keyword>
<evidence type="ECO:0000313" key="3">
    <source>
        <dbReference type="EMBL" id="CAB5383426.1"/>
    </source>
</evidence>
<dbReference type="OrthoDB" id="2413960at2759"/>
<dbReference type="GO" id="GO:0003677">
    <property type="term" value="F:DNA binding"/>
    <property type="evidence" value="ECO:0007669"/>
    <property type="project" value="UniProtKB-KW"/>
</dbReference>
<dbReference type="EMBL" id="CAGKOT010000048">
    <property type="protein sequence ID" value="CAB5383426.1"/>
    <property type="molecule type" value="Genomic_DNA"/>
</dbReference>
<dbReference type="InterPro" id="IPR010095">
    <property type="entry name" value="Cas12f1-like_TNB"/>
</dbReference>
<dbReference type="AlphaFoldDB" id="A0A915ZQH5"/>
<evidence type="ECO:0000259" key="2">
    <source>
        <dbReference type="Pfam" id="PF07282"/>
    </source>
</evidence>
<comment type="caution">
    <text evidence="3">The sequence shown here is derived from an EMBL/GenBank/DDBJ whole genome shotgun (WGS) entry which is preliminary data.</text>
</comment>
<organism evidence="3 4">
    <name type="scientific">Rhizophagus irregularis</name>
    <dbReference type="NCBI Taxonomy" id="588596"/>
    <lineage>
        <taxon>Eukaryota</taxon>
        <taxon>Fungi</taxon>
        <taxon>Fungi incertae sedis</taxon>
        <taxon>Mucoromycota</taxon>
        <taxon>Glomeromycotina</taxon>
        <taxon>Glomeromycetes</taxon>
        <taxon>Glomerales</taxon>
        <taxon>Glomeraceae</taxon>
        <taxon>Rhizophagus</taxon>
    </lineage>
</organism>
<sequence length="155" mass="18123">MNSFCMQENTVGFDEYMNVPRRFITNIKPEITGLFWNKSTELLSKNLWLPTHRTQNMIRRGLRSIQSKVSRAMCTWSHYRFRQYLLHKVREYPHCKVVICSEDYTSKTCSSCGLVNDKLGGSKIFKCGNCSFVLDRDINGARNILLRFLTINNLI</sequence>
<protein>
    <recommendedName>
        <fullName evidence="2">Cas12f1-like TNB domain-containing protein</fullName>
    </recommendedName>
</protein>
<dbReference type="Pfam" id="PF07282">
    <property type="entry name" value="Cas12f1-like_TNB"/>
    <property type="match status" value="1"/>
</dbReference>
<feature type="domain" description="Cas12f1-like TNB" evidence="2">
    <location>
        <begin position="78"/>
        <end position="144"/>
    </location>
</feature>
<evidence type="ECO:0000256" key="1">
    <source>
        <dbReference type="ARBA" id="ARBA00023125"/>
    </source>
</evidence>
<gene>
    <name evidence="3" type="ORF">CHRIB12_LOCUS18415</name>
</gene>